<reference evidence="4" key="1">
    <citation type="journal article" date="2017" name="Genome Biol.">
        <title>Comparative genomics reveals high biological diversity and specific adaptations in the industrially and medically important fungal genus Aspergillus.</title>
        <authorList>
            <person name="de Vries R.P."/>
            <person name="Riley R."/>
            <person name="Wiebenga A."/>
            <person name="Aguilar-Osorio G."/>
            <person name="Amillis S."/>
            <person name="Uchima C.A."/>
            <person name="Anderluh G."/>
            <person name="Asadollahi M."/>
            <person name="Askin M."/>
            <person name="Barry K."/>
            <person name="Battaglia E."/>
            <person name="Bayram O."/>
            <person name="Benocci T."/>
            <person name="Braus-Stromeyer S.A."/>
            <person name="Caldana C."/>
            <person name="Canovas D."/>
            <person name="Cerqueira G.C."/>
            <person name="Chen F."/>
            <person name="Chen W."/>
            <person name="Choi C."/>
            <person name="Clum A."/>
            <person name="Dos Santos R.A."/>
            <person name="Damasio A.R."/>
            <person name="Diallinas G."/>
            <person name="Emri T."/>
            <person name="Fekete E."/>
            <person name="Flipphi M."/>
            <person name="Freyberg S."/>
            <person name="Gallo A."/>
            <person name="Gournas C."/>
            <person name="Habgood R."/>
            <person name="Hainaut M."/>
            <person name="Harispe M.L."/>
            <person name="Henrissat B."/>
            <person name="Hilden K.S."/>
            <person name="Hope R."/>
            <person name="Hossain A."/>
            <person name="Karabika E."/>
            <person name="Karaffa L."/>
            <person name="Karanyi Z."/>
            <person name="Krasevec N."/>
            <person name="Kuo A."/>
            <person name="Kusch H."/>
            <person name="LaButti K."/>
            <person name="Lagendijk E.L."/>
            <person name="Lapidus A."/>
            <person name="Levasseur A."/>
            <person name="Lindquist E."/>
            <person name="Lipzen A."/>
            <person name="Logrieco A.F."/>
            <person name="MacCabe A."/>
            <person name="Maekelae M.R."/>
            <person name="Malavazi I."/>
            <person name="Melin P."/>
            <person name="Meyer V."/>
            <person name="Mielnichuk N."/>
            <person name="Miskei M."/>
            <person name="Molnar A.P."/>
            <person name="Mule G."/>
            <person name="Ngan C.Y."/>
            <person name="Orejas M."/>
            <person name="Orosz E."/>
            <person name="Ouedraogo J.P."/>
            <person name="Overkamp K.M."/>
            <person name="Park H.-S."/>
            <person name="Perrone G."/>
            <person name="Piumi F."/>
            <person name="Punt P.J."/>
            <person name="Ram A.F."/>
            <person name="Ramon A."/>
            <person name="Rauscher S."/>
            <person name="Record E."/>
            <person name="Riano-Pachon D.M."/>
            <person name="Robert V."/>
            <person name="Roehrig J."/>
            <person name="Ruller R."/>
            <person name="Salamov A."/>
            <person name="Salih N.S."/>
            <person name="Samson R.A."/>
            <person name="Sandor E."/>
            <person name="Sanguinetti M."/>
            <person name="Schuetze T."/>
            <person name="Sepcic K."/>
            <person name="Shelest E."/>
            <person name="Sherlock G."/>
            <person name="Sophianopoulou V."/>
            <person name="Squina F.M."/>
            <person name="Sun H."/>
            <person name="Susca A."/>
            <person name="Todd R.B."/>
            <person name="Tsang A."/>
            <person name="Unkles S.E."/>
            <person name="van de Wiele N."/>
            <person name="van Rossen-Uffink D."/>
            <person name="Oliveira J.V."/>
            <person name="Vesth T.C."/>
            <person name="Visser J."/>
            <person name="Yu J.-H."/>
            <person name="Zhou M."/>
            <person name="Andersen M.R."/>
            <person name="Archer D.B."/>
            <person name="Baker S.E."/>
            <person name="Benoit I."/>
            <person name="Brakhage A.A."/>
            <person name="Braus G.H."/>
            <person name="Fischer R."/>
            <person name="Frisvad J.C."/>
            <person name="Goldman G.H."/>
            <person name="Houbraken J."/>
            <person name="Oakley B."/>
            <person name="Pocsi I."/>
            <person name="Scazzocchio C."/>
            <person name="Seiboth B."/>
            <person name="vanKuyk P.A."/>
            <person name="Wortman J."/>
            <person name="Dyer P.S."/>
            <person name="Grigoriev I.V."/>
        </authorList>
    </citation>
    <scope>NUCLEOTIDE SEQUENCE [LARGE SCALE GENOMIC DNA]</scope>
    <source>
        <strain evidence="4">CBS 593.65</strain>
    </source>
</reference>
<dbReference type="RefSeq" id="XP_040703627.1">
    <property type="nucleotide sequence ID" value="XM_040852282.1"/>
</dbReference>
<evidence type="ECO:0000313" key="3">
    <source>
        <dbReference type="EMBL" id="OJJ59821.1"/>
    </source>
</evidence>
<dbReference type="Proteomes" id="UP000184356">
    <property type="component" value="Unassembled WGS sequence"/>
</dbReference>
<gene>
    <name evidence="3" type="ORF">ASPSYDRAFT_901272</name>
</gene>
<keyword evidence="1" id="KW-0812">Transmembrane</keyword>
<feature type="transmembrane region" description="Helical" evidence="1">
    <location>
        <begin position="12"/>
        <end position="32"/>
    </location>
</feature>
<evidence type="ECO:0000256" key="1">
    <source>
        <dbReference type="SAM" id="Phobius"/>
    </source>
</evidence>
<sequence length="283" mass="31451">MTVYEGSISEILDLLVVSLLAISAYNILELLWWIFDFFKRWSGLYFWSILAGALSMGAFTAVTIHSTFRDDSPMVDGICLALLYPCVQTAAALVLYSRLHLITQGRILTFTRWLIIVSCIGLYIPYIVMMSGISTGDRRFYRSQQVKVTAITCSLVRELFICGIYIYESLQQIKAIVVIKGRTGRRVMIHLILANAAVVGIDVILLMTLPYTCVSQTLKLKIEFGILNKLLELLGTPMNSINCGRSPGQLNEQGDSQVGMMRETGSDGTGSSTPLAFHCREPV</sequence>
<proteinExistence type="predicted"/>
<dbReference type="EMBL" id="KV878585">
    <property type="protein sequence ID" value="OJJ59821.1"/>
    <property type="molecule type" value="Genomic_DNA"/>
</dbReference>
<evidence type="ECO:0000259" key="2">
    <source>
        <dbReference type="Pfam" id="PF24802"/>
    </source>
</evidence>
<feature type="domain" description="DUF7703" evidence="2">
    <location>
        <begin position="7"/>
        <end position="243"/>
    </location>
</feature>
<name>A0A1L9TKB6_9EURO</name>
<dbReference type="PANTHER" id="PTHR37013">
    <property type="entry name" value="INTEGRAL MEMBRANE PROTEIN (AFU_ORTHOLOGUE AFUA_1G05950)-RELATED"/>
    <property type="match status" value="1"/>
</dbReference>
<dbReference type="AlphaFoldDB" id="A0A1L9TKB6"/>
<keyword evidence="4" id="KW-1185">Reference proteome</keyword>
<feature type="transmembrane region" description="Helical" evidence="1">
    <location>
        <begin position="107"/>
        <end position="128"/>
    </location>
</feature>
<protein>
    <recommendedName>
        <fullName evidence="2">DUF7703 domain-containing protein</fullName>
    </recommendedName>
</protein>
<feature type="transmembrane region" description="Helical" evidence="1">
    <location>
        <begin position="148"/>
        <end position="167"/>
    </location>
</feature>
<keyword evidence="1" id="KW-1133">Transmembrane helix</keyword>
<dbReference type="STRING" id="1036612.A0A1L9TKB6"/>
<organism evidence="3 4">
    <name type="scientific">Aspergillus sydowii CBS 593.65</name>
    <dbReference type="NCBI Taxonomy" id="1036612"/>
    <lineage>
        <taxon>Eukaryota</taxon>
        <taxon>Fungi</taxon>
        <taxon>Dikarya</taxon>
        <taxon>Ascomycota</taxon>
        <taxon>Pezizomycotina</taxon>
        <taxon>Eurotiomycetes</taxon>
        <taxon>Eurotiomycetidae</taxon>
        <taxon>Eurotiales</taxon>
        <taxon>Aspergillaceae</taxon>
        <taxon>Aspergillus</taxon>
        <taxon>Aspergillus subgen. Nidulantes</taxon>
    </lineage>
</organism>
<dbReference type="PANTHER" id="PTHR37013:SF5">
    <property type="entry name" value="INTEGRAL MEMBRANE PROTEIN"/>
    <property type="match status" value="1"/>
</dbReference>
<evidence type="ECO:0000313" key="4">
    <source>
        <dbReference type="Proteomes" id="UP000184356"/>
    </source>
</evidence>
<accession>A0A1L9TKB6</accession>
<dbReference type="GeneID" id="63768355"/>
<feature type="transmembrane region" description="Helical" evidence="1">
    <location>
        <begin position="187"/>
        <end position="211"/>
    </location>
</feature>
<dbReference type="OrthoDB" id="405906at2759"/>
<dbReference type="InterPro" id="IPR056120">
    <property type="entry name" value="DUF7703"/>
</dbReference>
<keyword evidence="1" id="KW-0472">Membrane</keyword>
<feature type="transmembrane region" description="Helical" evidence="1">
    <location>
        <begin position="74"/>
        <end position="95"/>
    </location>
</feature>
<dbReference type="Pfam" id="PF24802">
    <property type="entry name" value="DUF7703"/>
    <property type="match status" value="1"/>
</dbReference>
<feature type="transmembrane region" description="Helical" evidence="1">
    <location>
        <begin position="44"/>
        <end position="68"/>
    </location>
</feature>
<dbReference type="VEuPathDB" id="FungiDB:ASPSYDRAFT_901272"/>